<accession>X0TX87</accession>
<dbReference type="AlphaFoldDB" id="X0TX87"/>
<organism evidence="1">
    <name type="scientific">marine sediment metagenome</name>
    <dbReference type="NCBI Taxonomy" id="412755"/>
    <lineage>
        <taxon>unclassified sequences</taxon>
        <taxon>metagenomes</taxon>
        <taxon>ecological metagenomes</taxon>
    </lineage>
</organism>
<name>X0TX87_9ZZZZ</name>
<protein>
    <submittedName>
        <fullName evidence="1">Uncharacterized protein</fullName>
    </submittedName>
</protein>
<comment type="caution">
    <text evidence="1">The sequence shown here is derived from an EMBL/GenBank/DDBJ whole genome shotgun (WGS) entry which is preliminary data.</text>
</comment>
<dbReference type="EMBL" id="BARS01012188">
    <property type="protein sequence ID" value="GAF97879.1"/>
    <property type="molecule type" value="Genomic_DNA"/>
</dbReference>
<gene>
    <name evidence="1" type="ORF">S01H1_21837</name>
</gene>
<evidence type="ECO:0000313" key="1">
    <source>
        <dbReference type="EMBL" id="GAF97879.1"/>
    </source>
</evidence>
<sequence length="104" mass="10692">ASATGSGIPGGINTVGLLRVLLDQASVDTPLVLTGTDETLAAAPSLTIAPLGTVSTGSLNQASAHAAEIDVDTSRQIRVKMLTDNSLDLHIVARGFIDRRGRDD</sequence>
<proteinExistence type="predicted"/>
<feature type="non-terminal residue" evidence="1">
    <location>
        <position position="1"/>
    </location>
</feature>
<reference evidence="1" key="1">
    <citation type="journal article" date="2014" name="Front. Microbiol.">
        <title>High frequency of phylogenetically diverse reductive dehalogenase-homologous genes in deep subseafloor sedimentary metagenomes.</title>
        <authorList>
            <person name="Kawai M."/>
            <person name="Futagami T."/>
            <person name="Toyoda A."/>
            <person name="Takaki Y."/>
            <person name="Nishi S."/>
            <person name="Hori S."/>
            <person name="Arai W."/>
            <person name="Tsubouchi T."/>
            <person name="Morono Y."/>
            <person name="Uchiyama I."/>
            <person name="Ito T."/>
            <person name="Fujiyama A."/>
            <person name="Inagaki F."/>
            <person name="Takami H."/>
        </authorList>
    </citation>
    <scope>NUCLEOTIDE SEQUENCE</scope>
    <source>
        <strain evidence="1">Expedition CK06-06</strain>
    </source>
</reference>